<feature type="region of interest" description="Disordered" evidence="1">
    <location>
        <begin position="393"/>
        <end position="479"/>
    </location>
</feature>
<dbReference type="RefSeq" id="XP_024342318.1">
    <property type="nucleotide sequence ID" value="XM_024476839.1"/>
</dbReference>
<evidence type="ECO:0000313" key="3">
    <source>
        <dbReference type="Proteomes" id="UP000194127"/>
    </source>
</evidence>
<dbReference type="Proteomes" id="UP000194127">
    <property type="component" value="Unassembled WGS sequence"/>
</dbReference>
<dbReference type="STRING" id="670580.A0A1X6NAC7"/>
<organism evidence="2 3">
    <name type="scientific">Postia placenta MAD-698-R-SB12</name>
    <dbReference type="NCBI Taxonomy" id="670580"/>
    <lineage>
        <taxon>Eukaryota</taxon>
        <taxon>Fungi</taxon>
        <taxon>Dikarya</taxon>
        <taxon>Basidiomycota</taxon>
        <taxon>Agaricomycotina</taxon>
        <taxon>Agaricomycetes</taxon>
        <taxon>Polyporales</taxon>
        <taxon>Adustoporiaceae</taxon>
        <taxon>Rhodonia</taxon>
    </lineage>
</organism>
<dbReference type="GeneID" id="36321790"/>
<protein>
    <submittedName>
        <fullName evidence="2">Uncharacterized protein</fullName>
    </submittedName>
</protein>
<feature type="region of interest" description="Disordered" evidence="1">
    <location>
        <begin position="596"/>
        <end position="622"/>
    </location>
</feature>
<proteinExistence type="predicted"/>
<evidence type="ECO:0000256" key="1">
    <source>
        <dbReference type="SAM" id="MobiDB-lite"/>
    </source>
</evidence>
<sequence length="622" mass="69679">MPTTDVWNLESLGTQVWVRIDSQGGVVDDRMSEEQDTFWWPAKVIHRRDSTRVNLFGDALGHSDTDDVRELTIDAPSASNILSMAVGGTMRFNEANFRQPQLSADIQRSPRKKRKSDIETRWKAARDLMLAADQEENDGLPMWLSTYVAGDTLPPLTNNSRNKGKQAAGASDDTGKPERRWRAPSCDPTYELPGELVLAKEKRSHTQYWPARLLRYLKPENPRQKPKYEVEFYNGEIKNLEPNLFYTTVDKGFKTCQLGQDIYNYGLNDEADEADDSVSHDAVRPATDESAFDEATLRIPSPVPRLAAPRTFVDKLSLAEQFSYVKPILASVIEGDFKPANQRHTDFMRGAAARRKVCESGYSRGSLRSHEVEDLLDLIMQWARRRQKRKELGITVGPGATSPSERAEPSSNVQDQVMAVDSTDQSPPPPSQDAQPKTMSTAARVDTEAPTSSIETSDRETKAAQDLSDNAAASQVPDEDVVAERVNDIEAHDMQQDIDMADSPLTSNDEVPPVGSSETTRSRATFADLSEVDKITYCQNILLNEAVLQLLLWRCGQRMSLELLPPDEEQRLRNIAVGEAEKTYWVHDIVRMKQHAASKDRKAAQSPVSLAKGGTRLRPRRR</sequence>
<accession>A0A1X6NAC7</accession>
<dbReference type="OrthoDB" id="2505887at2759"/>
<evidence type="ECO:0000313" key="2">
    <source>
        <dbReference type="EMBL" id="OSX65524.1"/>
    </source>
</evidence>
<name>A0A1X6NAC7_9APHY</name>
<feature type="compositionally biased region" description="Polar residues" evidence="1">
    <location>
        <begin position="401"/>
        <end position="415"/>
    </location>
</feature>
<dbReference type="EMBL" id="KZ110593">
    <property type="protein sequence ID" value="OSX65524.1"/>
    <property type="molecule type" value="Genomic_DNA"/>
</dbReference>
<dbReference type="AlphaFoldDB" id="A0A1X6NAC7"/>
<feature type="region of interest" description="Disordered" evidence="1">
    <location>
        <begin position="154"/>
        <end position="187"/>
    </location>
</feature>
<gene>
    <name evidence="2" type="ORF">POSPLADRAFT_1032242</name>
</gene>
<reference evidence="2 3" key="1">
    <citation type="submission" date="2017-04" db="EMBL/GenBank/DDBJ databases">
        <title>Genome Sequence of the Model Brown-Rot Fungus Postia placenta SB12.</title>
        <authorList>
            <consortium name="DOE Joint Genome Institute"/>
            <person name="Gaskell J."/>
            <person name="Kersten P."/>
            <person name="Larrondo L.F."/>
            <person name="Canessa P."/>
            <person name="Martinez D."/>
            <person name="Hibbett D."/>
            <person name="Schmoll M."/>
            <person name="Kubicek C.P."/>
            <person name="Martinez A.T."/>
            <person name="Yadav J."/>
            <person name="Master E."/>
            <person name="Magnuson J.K."/>
            <person name="James T."/>
            <person name="Yaver D."/>
            <person name="Berka R."/>
            <person name="Labutti K."/>
            <person name="Lipzen A."/>
            <person name="Aerts A."/>
            <person name="Barry K."/>
            <person name="Henrissat B."/>
            <person name="Blanchette R."/>
            <person name="Grigoriev I."/>
            <person name="Cullen D."/>
        </authorList>
    </citation>
    <scope>NUCLEOTIDE SEQUENCE [LARGE SCALE GENOMIC DNA]</scope>
    <source>
        <strain evidence="2 3">MAD-698-R-SB12</strain>
    </source>
</reference>
<keyword evidence="3" id="KW-1185">Reference proteome</keyword>